<dbReference type="InterPro" id="IPR036388">
    <property type="entry name" value="WH-like_DNA-bd_sf"/>
</dbReference>
<dbReference type="GO" id="GO:0005737">
    <property type="term" value="C:cytoplasm"/>
    <property type="evidence" value="ECO:0007669"/>
    <property type="project" value="TreeGrafter"/>
</dbReference>
<evidence type="ECO:0000256" key="3">
    <source>
        <dbReference type="SAM" id="Coils"/>
    </source>
</evidence>
<dbReference type="Gene3D" id="1.25.40.10">
    <property type="entry name" value="Tetratricopeptide repeat domain"/>
    <property type="match status" value="1"/>
</dbReference>
<dbReference type="Pfam" id="PF17874">
    <property type="entry name" value="TPR_MalT"/>
    <property type="match status" value="1"/>
</dbReference>
<dbReference type="SMART" id="SM00421">
    <property type="entry name" value="HTH_LUXR"/>
    <property type="match status" value="1"/>
</dbReference>
<sequence>MGVPARSPRLRGRGTQTEVLRGALDRVASGGQAIILIEGEAGIGKTRLLEETLADAASRGMQVVAGCADELDQARPFGLLAGAFGCHQGCGDPRRAAIAGLLSASAGRAGEGPVTVTSDPGLQFRVVDAFGDLLEVLALSGPVVVGADDLQWADPSSLVTLAAMGRRVADLPVAIIGCFRPAPRTAELDGAVHALQAAGARHLTLPPLPAGAVGELVSEILSAEPGPDLLTEISGAAGNPLFVTELLAALQHEGAIQVSEGRAEVAEATLPQTLRLTILRRLSFLSENTLQVLRAASILGSVFSLTDLALISGRPAIGLAPALIEAVRSRVLEDDGAQLRFRHDLIRDSIYEGLPASVRRGMHREVAVRLAQSGAPVLRVAEHFARGADEGDGQAIEWLIRAAREAAPGSPAAAASLLDRVIMIMQPDDPRRDRLLIEYAGSVMLVGRVTDAEMISRQLLGRRHDPAVEGAARMCLGRALLAQGRLRDGLAEMELVAESPLVTEAERVAARAFAGFARLSIGDLDGAATAAAQASSAALAADDPFSASIARTTLAIVSASRGQLDDALNSAEDALQRAEDSLARHGRQYPVQVSCGYILIELDRLEEARSTLQAGRRLNEERGARWPLPTFEVILGLERFLAGQWDDALAELESCLALAGELGEENYTVNLANAIVALISFHRDDLNRAAAAEQAANQDLQRRGAQFARWAVWPQALLQEASGQTAQALETLITPLQENARSGIVAEYPVMGPDLVRLAVAEGDIGLARRVAAAVADVSSRNDVAWLRGAALRCQGLADNDAETLAAAADAYAAATRPLELALASEDAATAFVKQGDSERALPLLDRAIAIYEGIDAERDLARANAVLRRAGVRRGVRGPRNRPRFGWQSLTPTERTVVVLVADGLSNPQIGERLFISRRTVQTHLAHVFAKVGLSSRAQLAAQVARRREAG</sequence>
<evidence type="ECO:0000256" key="1">
    <source>
        <dbReference type="ARBA" id="ARBA00022741"/>
    </source>
</evidence>
<dbReference type="PROSITE" id="PS00622">
    <property type="entry name" value="HTH_LUXR_1"/>
    <property type="match status" value="1"/>
</dbReference>
<dbReference type="EMBL" id="AP012204">
    <property type="protein sequence ID" value="BAK34920.1"/>
    <property type="molecule type" value="Genomic_DNA"/>
</dbReference>
<dbReference type="InterPro" id="IPR000792">
    <property type="entry name" value="Tscrpt_reg_LuxR_C"/>
</dbReference>
<name>F5XT48_MICPN</name>
<accession>F5XT48</accession>
<dbReference type="PRINTS" id="PR00038">
    <property type="entry name" value="HTHLUXR"/>
</dbReference>
<keyword evidence="3" id="KW-0175">Coiled coil</keyword>
<dbReference type="eggNOG" id="COG2909">
    <property type="taxonomic scope" value="Bacteria"/>
</dbReference>
<dbReference type="KEGG" id="mph:MLP_19060"/>
<dbReference type="InterPro" id="IPR011990">
    <property type="entry name" value="TPR-like_helical_dom_sf"/>
</dbReference>
<dbReference type="SUPFAM" id="SSF48452">
    <property type="entry name" value="TPR-like"/>
    <property type="match status" value="1"/>
</dbReference>
<proteinExistence type="predicted"/>
<evidence type="ECO:0000313" key="5">
    <source>
        <dbReference type="EMBL" id="BAK34920.1"/>
    </source>
</evidence>
<feature type="coiled-coil region" evidence="3">
    <location>
        <begin position="561"/>
        <end position="588"/>
    </location>
</feature>
<dbReference type="InterPro" id="IPR041664">
    <property type="entry name" value="AAA_16"/>
</dbReference>
<dbReference type="GO" id="GO:0005524">
    <property type="term" value="F:ATP binding"/>
    <property type="evidence" value="ECO:0007669"/>
    <property type="project" value="UniProtKB-KW"/>
</dbReference>
<evidence type="ECO:0000313" key="6">
    <source>
        <dbReference type="Proteomes" id="UP000007947"/>
    </source>
</evidence>
<dbReference type="AlphaFoldDB" id="F5XT48"/>
<dbReference type="GO" id="GO:0004016">
    <property type="term" value="F:adenylate cyclase activity"/>
    <property type="evidence" value="ECO:0007669"/>
    <property type="project" value="TreeGrafter"/>
</dbReference>
<dbReference type="CDD" id="cd06170">
    <property type="entry name" value="LuxR_C_like"/>
    <property type="match status" value="1"/>
</dbReference>
<dbReference type="RefSeq" id="WP_013862794.1">
    <property type="nucleotide sequence ID" value="NC_015635.1"/>
</dbReference>
<dbReference type="PROSITE" id="PS50043">
    <property type="entry name" value="HTH_LUXR_2"/>
    <property type="match status" value="1"/>
</dbReference>
<dbReference type="Gene3D" id="1.10.10.10">
    <property type="entry name" value="Winged helix-like DNA-binding domain superfamily/Winged helix DNA-binding domain"/>
    <property type="match status" value="1"/>
</dbReference>
<dbReference type="eggNOG" id="COG3899">
    <property type="taxonomic scope" value="Bacteria"/>
</dbReference>
<dbReference type="Proteomes" id="UP000007947">
    <property type="component" value="Chromosome"/>
</dbReference>
<dbReference type="GO" id="GO:0006355">
    <property type="term" value="P:regulation of DNA-templated transcription"/>
    <property type="evidence" value="ECO:0007669"/>
    <property type="project" value="InterPro"/>
</dbReference>
<dbReference type="GO" id="GO:0003677">
    <property type="term" value="F:DNA binding"/>
    <property type="evidence" value="ECO:0007669"/>
    <property type="project" value="InterPro"/>
</dbReference>
<dbReference type="STRING" id="1032480.MLP_19060"/>
<keyword evidence="1" id="KW-0547">Nucleotide-binding</keyword>
<dbReference type="PANTHER" id="PTHR16305">
    <property type="entry name" value="TESTICULAR SOLUBLE ADENYLYL CYCLASE"/>
    <property type="match status" value="1"/>
</dbReference>
<gene>
    <name evidence="5" type="ordered locus">MLP_19060</name>
</gene>
<dbReference type="PANTHER" id="PTHR16305:SF35">
    <property type="entry name" value="TRANSCRIPTIONAL ACTIVATOR DOMAIN"/>
    <property type="match status" value="1"/>
</dbReference>
<evidence type="ECO:0000256" key="2">
    <source>
        <dbReference type="ARBA" id="ARBA00022840"/>
    </source>
</evidence>
<dbReference type="InterPro" id="IPR016032">
    <property type="entry name" value="Sig_transdc_resp-reg_C-effctor"/>
</dbReference>
<reference evidence="5 6" key="1">
    <citation type="submission" date="2011-05" db="EMBL/GenBank/DDBJ databases">
        <title>Whole genome sequence of Microlunatus phosphovorus NM-1.</title>
        <authorList>
            <person name="Hosoyama A."/>
            <person name="Sasaki K."/>
            <person name="Harada T."/>
            <person name="Igarashi R."/>
            <person name="Kawakoshi A."/>
            <person name="Sasagawa M."/>
            <person name="Fukada J."/>
            <person name="Nakamura S."/>
            <person name="Katano Y."/>
            <person name="Hanada S."/>
            <person name="Kamagata Y."/>
            <person name="Nakamura N."/>
            <person name="Yamazaki S."/>
            <person name="Fujita N."/>
        </authorList>
    </citation>
    <scope>NUCLEOTIDE SEQUENCE [LARGE SCALE GENOMIC DNA]</scope>
    <source>
        <strain evidence="6">ATCC 700054 / DSM 10555 / JCM 9379 / NBRC 101784 / NCIMB 13414 / VKM Ac-1990 / NM-1</strain>
    </source>
</reference>
<feature type="domain" description="HTH luxR-type" evidence="4">
    <location>
        <begin position="884"/>
        <end position="949"/>
    </location>
</feature>
<dbReference type="Pfam" id="PF00196">
    <property type="entry name" value="GerE"/>
    <property type="match status" value="1"/>
</dbReference>
<organism evidence="5 6">
    <name type="scientific">Microlunatus phosphovorus (strain ATCC 700054 / DSM 10555 / JCM 9379 / NBRC 101784 / NCIMB 13414 / VKM Ac-1990 / NM-1)</name>
    <dbReference type="NCBI Taxonomy" id="1032480"/>
    <lineage>
        <taxon>Bacteria</taxon>
        <taxon>Bacillati</taxon>
        <taxon>Actinomycetota</taxon>
        <taxon>Actinomycetes</taxon>
        <taxon>Propionibacteriales</taxon>
        <taxon>Propionibacteriaceae</taxon>
        <taxon>Microlunatus</taxon>
    </lineage>
</organism>
<evidence type="ECO:0000259" key="4">
    <source>
        <dbReference type="PROSITE" id="PS50043"/>
    </source>
</evidence>
<keyword evidence="6" id="KW-1185">Reference proteome</keyword>
<protein>
    <submittedName>
        <fullName evidence="5">Putative LuxR family transcriptional regulator</fullName>
    </submittedName>
</protein>
<dbReference type="InterPro" id="IPR041617">
    <property type="entry name" value="TPR_MalT"/>
</dbReference>
<dbReference type="SUPFAM" id="SSF46894">
    <property type="entry name" value="C-terminal effector domain of the bipartite response regulators"/>
    <property type="match status" value="1"/>
</dbReference>
<dbReference type="Pfam" id="PF13191">
    <property type="entry name" value="AAA_16"/>
    <property type="match status" value="1"/>
</dbReference>
<keyword evidence="2" id="KW-0067">ATP-binding</keyword>
<dbReference type="HOGENOM" id="CLU_006850_2_1_11"/>